<comment type="caution">
    <text evidence="2">The sequence shown here is derived from an EMBL/GenBank/DDBJ whole genome shotgun (WGS) entry which is preliminary data.</text>
</comment>
<dbReference type="RefSeq" id="WP_232177135.1">
    <property type="nucleotide sequence ID" value="NZ_JAJPWV010000002.1"/>
</dbReference>
<evidence type="ECO:0000256" key="1">
    <source>
        <dbReference type="SAM" id="MobiDB-lite"/>
    </source>
</evidence>
<evidence type="ECO:0000313" key="3">
    <source>
        <dbReference type="Proteomes" id="UP001199919"/>
    </source>
</evidence>
<feature type="compositionally biased region" description="Low complexity" evidence="1">
    <location>
        <begin position="7"/>
        <end position="23"/>
    </location>
</feature>
<dbReference type="Proteomes" id="UP001199919">
    <property type="component" value="Unassembled WGS sequence"/>
</dbReference>
<feature type="region of interest" description="Disordered" evidence="1">
    <location>
        <begin position="1"/>
        <end position="27"/>
    </location>
</feature>
<proteinExistence type="predicted"/>
<protein>
    <submittedName>
        <fullName evidence="2">Uncharacterized protein</fullName>
    </submittedName>
</protein>
<name>A0ABS8U4I0_9SPHI</name>
<dbReference type="EMBL" id="JAJPWV010000002">
    <property type="protein sequence ID" value="MCD8740747.1"/>
    <property type="molecule type" value="Genomic_DNA"/>
</dbReference>
<keyword evidence="3" id="KW-1185">Reference proteome</keyword>
<organism evidence="2 3">
    <name type="scientific">Mucilaginibacter roseus</name>
    <dbReference type="NCBI Taxonomy" id="1528868"/>
    <lineage>
        <taxon>Bacteria</taxon>
        <taxon>Pseudomonadati</taxon>
        <taxon>Bacteroidota</taxon>
        <taxon>Sphingobacteriia</taxon>
        <taxon>Sphingobacteriales</taxon>
        <taxon>Sphingobacteriaceae</taxon>
        <taxon>Mucilaginibacter</taxon>
    </lineage>
</organism>
<gene>
    <name evidence="2" type="ORF">LT679_09065</name>
</gene>
<reference evidence="2 3" key="1">
    <citation type="submission" date="2021-12" db="EMBL/GenBank/DDBJ databases">
        <title>Mucilaginibacter roseus genome.</title>
        <authorList>
            <person name="Ferreira J.R."/>
            <person name="Newman J.D."/>
        </authorList>
    </citation>
    <scope>NUCLEOTIDE SEQUENCE [LARGE SCALE GENOMIC DNA]</scope>
    <source>
        <strain evidence="2 3">LMG 28454</strain>
    </source>
</reference>
<sequence length="53" mass="5742">MKKNDQSKSAQLALDLSSKKSASTPQNNAKVVNMATHANKAFVSFIVKNSKSF</sequence>
<evidence type="ECO:0000313" key="2">
    <source>
        <dbReference type="EMBL" id="MCD8740747.1"/>
    </source>
</evidence>
<accession>A0ABS8U4I0</accession>